<dbReference type="AlphaFoldDB" id="A0A6G9ZEF2"/>
<evidence type="ECO:0000256" key="2">
    <source>
        <dbReference type="SAM" id="MobiDB-lite"/>
    </source>
</evidence>
<gene>
    <name evidence="4" type="ORF">F6W96_05530</name>
</gene>
<accession>A0A6G9ZEF2</accession>
<dbReference type="Proteomes" id="UP000500953">
    <property type="component" value="Chromosome"/>
</dbReference>
<dbReference type="Pfam" id="PF00498">
    <property type="entry name" value="FHA"/>
    <property type="match status" value="1"/>
</dbReference>
<evidence type="ECO:0000313" key="5">
    <source>
        <dbReference type="Proteomes" id="UP000500953"/>
    </source>
</evidence>
<evidence type="ECO:0000313" key="4">
    <source>
        <dbReference type="EMBL" id="QIS23995.1"/>
    </source>
</evidence>
<keyword evidence="1" id="KW-0597">Phosphoprotein</keyword>
<dbReference type="PROSITE" id="PS50006">
    <property type="entry name" value="FHA_DOMAIN"/>
    <property type="match status" value="1"/>
</dbReference>
<dbReference type="SUPFAM" id="SSF49879">
    <property type="entry name" value="SMAD/FHA domain"/>
    <property type="match status" value="1"/>
</dbReference>
<sequence length="409" mass="43544">MDRQVEVVAGNHVVVRVAGAVVVVAHRERGRVTAESAAVRVAEALAQLITAAAERAPDGPGRLVAREVTGWLMREAARFGGRVDLGIVSPADSGAVAVFLHGAVTAVLVGDRGTEYIRGVDAAFTVDRVIEPPTIALAAFADDDHGRIPPLPERGIGSLSEGVAPASGAIVWFDGERTRARNRPRPNSGAHRRPEDIPQSPPPREFDGSARGESYPAPTDQIPDARRGSSAAGADPDFERRLEATAKATTVLVKVRGFKCARAHPSDPRSAFCTVCGMPVDQTQPAAEVVRPPLGMLMLDDGTTHLLASDVVIGREPENSDAAQRGLIPIKIDDSSGGMSRAHAEIRLVNWDVTVVDRGSTNGTRARQPGYHDWIRLQPNQPVVLAHGSELMLGNRLLRYEPASPPPFA</sequence>
<feature type="domain" description="FHA" evidence="3">
    <location>
        <begin position="311"/>
        <end position="364"/>
    </location>
</feature>
<dbReference type="InterPro" id="IPR000253">
    <property type="entry name" value="FHA_dom"/>
</dbReference>
<dbReference type="InterPro" id="IPR008984">
    <property type="entry name" value="SMAD_FHA_dom_sf"/>
</dbReference>
<organism evidence="4 5">
    <name type="scientific">Nocardia terpenica</name>
    <dbReference type="NCBI Taxonomy" id="455432"/>
    <lineage>
        <taxon>Bacteria</taxon>
        <taxon>Bacillati</taxon>
        <taxon>Actinomycetota</taxon>
        <taxon>Actinomycetes</taxon>
        <taxon>Mycobacteriales</taxon>
        <taxon>Nocardiaceae</taxon>
        <taxon>Nocardia</taxon>
    </lineage>
</organism>
<proteinExistence type="predicted"/>
<feature type="region of interest" description="Disordered" evidence="2">
    <location>
        <begin position="174"/>
        <end position="235"/>
    </location>
</feature>
<dbReference type="EMBL" id="CP046173">
    <property type="protein sequence ID" value="QIS23995.1"/>
    <property type="molecule type" value="Genomic_DNA"/>
</dbReference>
<evidence type="ECO:0000259" key="3">
    <source>
        <dbReference type="PROSITE" id="PS50006"/>
    </source>
</evidence>
<name>A0A6G9ZEF2_9NOCA</name>
<reference evidence="4 5" key="1">
    <citation type="journal article" date="2019" name="ACS Chem. Biol.">
        <title>Identification and Mobilization of a Cryptic Antibiotic Biosynthesis Gene Locus from a Human-Pathogenic Nocardia Isolate.</title>
        <authorList>
            <person name="Herisse M."/>
            <person name="Ishida K."/>
            <person name="Porter J.L."/>
            <person name="Howden B."/>
            <person name="Hertweck C."/>
            <person name="Stinear T.P."/>
            <person name="Pidot S.J."/>
        </authorList>
    </citation>
    <scope>NUCLEOTIDE SEQUENCE [LARGE SCALE GENOMIC DNA]</scope>
    <source>
        <strain evidence="4 5">AUSMDU00012715</strain>
    </source>
</reference>
<protein>
    <submittedName>
        <fullName evidence="4">FHA domain-containing protein</fullName>
    </submittedName>
</protein>
<dbReference type="CDD" id="cd00060">
    <property type="entry name" value="FHA"/>
    <property type="match status" value="1"/>
</dbReference>
<dbReference type="Gene3D" id="2.60.200.20">
    <property type="match status" value="1"/>
</dbReference>
<evidence type="ECO:0000256" key="1">
    <source>
        <dbReference type="ARBA" id="ARBA00022553"/>
    </source>
</evidence>